<feature type="transmembrane region" description="Helical" evidence="8">
    <location>
        <begin position="2209"/>
        <end position="2228"/>
    </location>
</feature>
<accession>A0A9W2YDE7</accession>
<dbReference type="Pfam" id="PF20519">
    <property type="entry name" value="Polycystin_dom"/>
    <property type="match status" value="1"/>
</dbReference>
<proteinExistence type="inferred from homology"/>
<comment type="similarity">
    <text evidence="2">Belongs to the polycystin family.</text>
</comment>
<dbReference type="InterPro" id="IPR051223">
    <property type="entry name" value="Polycystin"/>
</dbReference>
<feature type="transmembrane region" description="Helical" evidence="8">
    <location>
        <begin position="1692"/>
        <end position="1716"/>
    </location>
</feature>
<keyword evidence="3 8" id="KW-0812">Transmembrane</keyword>
<feature type="transmembrane region" description="Helical" evidence="8">
    <location>
        <begin position="2076"/>
        <end position="2094"/>
    </location>
</feature>
<keyword evidence="10" id="KW-1185">Reference proteome</keyword>
<feature type="transmembrane region" description="Helical" evidence="8">
    <location>
        <begin position="1473"/>
        <end position="1492"/>
    </location>
</feature>
<evidence type="ECO:0000313" key="11">
    <source>
        <dbReference type="RefSeq" id="XP_055860711.1"/>
    </source>
</evidence>
<evidence type="ECO:0000256" key="7">
    <source>
        <dbReference type="PROSITE-ProRule" id="PRU00152"/>
    </source>
</evidence>
<reference evidence="11" key="1">
    <citation type="submission" date="2025-08" db="UniProtKB">
        <authorList>
            <consortium name="RefSeq"/>
        </authorList>
    </citation>
    <scope>IDENTIFICATION</scope>
</reference>
<dbReference type="InterPro" id="IPR018378">
    <property type="entry name" value="C-type_lectin_CS"/>
</dbReference>
<dbReference type="InterPro" id="IPR001024">
    <property type="entry name" value="PLAT/LH2_dom"/>
</dbReference>
<feature type="transmembrane region" description="Helical" evidence="8">
    <location>
        <begin position="12"/>
        <end position="30"/>
    </location>
</feature>
<dbReference type="RefSeq" id="XP_055860711.1">
    <property type="nucleotide sequence ID" value="XM_056004736.1"/>
</dbReference>
<dbReference type="GO" id="GO:0016020">
    <property type="term" value="C:membrane"/>
    <property type="evidence" value="ECO:0007669"/>
    <property type="project" value="UniProtKB-SubCell"/>
</dbReference>
<dbReference type="InterPro" id="IPR016186">
    <property type="entry name" value="C-type_lectin-like/link_sf"/>
</dbReference>
<evidence type="ECO:0000256" key="6">
    <source>
        <dbReference type="ARBA" id="ARBA00023136"/>
    </source>
</evidence>
<dbReference type="SUPFAM" id="SSF49723">
    <property type="entry name" value="Lipase/lipooxygenase domain (PLAT/LH2 domain)"/>
    <property type="match status" value="1"/>
</dbReference>
<dbReference type="Pfam" id="PF01477">
    <property type="entry name" value="PLAT"/>
    <property type="match status" value="1"/>
</dbReference>
<dbReference type="PROSITE" id="PS00615">
    <property type="entry name" value="C_TYPE_LECTIN_1"/>
    <property type="match status" value="1"/>
</dbReference>
<dbReference type="Gene3D" id="3.10.100.10">
    <property type="entry name" value="Mannose-Binding Protein A, subunit A"/>
    <property type="match status" value="1"/>
</dbReference>
<dbReference type="InterPro" id="IPR036392">
    <property type="entry name" value="PLAT/LH2_dom_sf"/>
</dbReference>
<comment type="caution">
    <text evidence="7">Lacks conserved residue(s) required for the propagation of feature annotation.</text>
</comment>
<comment type="subcellular location">
    <subcellularLocation>
        <location evidence="1">Membrane</location>
        <topology evidence="1">Multi-pass membrane protein</topology>
    </subcellularLocation>
</comment>
<name>A0A9W2YDE7_BIOGL</name>
<keyword evidence="4" id="KW-0732">Signal</keyword>
<dbReference type="InterPro" id="IPR016187">
    <property type="entry name" value="CTDL_fold"/>
</dbReference>
<feature type="domain" description="PLAT" evidence="9">
    <location>
        <begin position="1342"/>
        <end position="1458"/>
    </location>
</feature>
<dbReference type="GO" id="GO:0050982">
    <property type="term" value="P:detection of mechanical stimulus"/>
    <property type="evidence" value="ECO:0007669"/>
    <property type="project" value="TreeGrafter"/>
</dbReference>
<keyword evidence="5 8" id="KW-1133">Transmembrane helix</keyword>
<feature type="transmembrane region" description="Helical" evidence="8">
    <location>
        <begin position="2114"/>
        <end position="2133"/>
    </location>
</feature>
<feature type="transmembrane region" description="Helical" evidence="8">
    <location>
        <begin position="1838"/>
        <end position="1855"/>
    </location>
</feature>
<dbReference type="GeneID" id="106073824"/>
<dbReference type="PANTHER" id="PTHR10877">
    <property type="entry name" value="POLYCYSTIN FAMILY MEMBER"/>
    <property type="match status" value="1"/>
</dbReference>
<dbReference type="GO" id="GO:0005262">
    <property type="term" value="F:calcium channel activity"/>
    <property type="evidence" value="ECO:0007669"/>
    <property type="project" value="TreeGrafter"/>
</dbReference>
<evidence type="ECO:0000256" key="5">
    <source>
        <dbReference type="ARBA" id="ARBA00022989"/>
    </source>
</evidence>
<feature type="transmembrane region" description="Helical" evidence="8">
    <location>
        <begin position="1296"/>
        <end position="1316"/>
    </location>
</feature>
<evidence type="ECO:0000256" key="3">
    <source>
        <dbReference type="ARBA" id="ARBA00022692"/>
    </source>
</evidence>
<dbReference type="CDD" id="cd00037">
    <property type="entry name" value="CLECT"/>
    <property type="match status" value="1"/>
</dbReference>
<dbReference type="Proteomes" id="UP001165740">
    <property type="component" value="Chromosome 11"/>
</dbReference>
<evidence type="ECO:0000256" key="2">
    <source>
        <dbReference type="ARBA" id="ARBA00007200"/>
    </source>
</evidence>
<feature type="transmembrane region" description="Helical" evidence="8">
    <location>
        <begin position="2266"/>
        <end position="2288"/>
    </location>
</feature>
<organism evidence="10 11">
    <name type="scientific">Biomphalaria glabrata</name>
    <name type="common">Bloodfluke planorb</name>
    <name type="synonym">Freshwater snail</name>
    <dbReference type="NCBI Taxonomy" id="6526"/>
    <lineage>
        <taxon>Eukaryota</taxon>
        <taxon>Metazoa</taxon>
        <taxon>Spiralia</taxon>
        <taxon>Lophotrochozoa</taxon>
        <taxon>Mollusca</taxon>
        <taxon>Gastropoda</taxon>
        <taxon>Heterobranchia</taxon>
        <taxon>Euthyneura</taxon>
        <taxon>Panpulmonata</taxon>
        <taxon>Hygrophila</taxon>
        <taxon>Lymnaeoidea</taxon>
        <taxon>Planorbidae</taxon>
        <taxon>Biomphalaria</taxon>
    </lineage>
</organism>
<sequence length="2366" mass="271454">MGRTISCSRDFIYMRISFLLLFISVLFISVEATSRYRVGAMDYSGYAGGTFVVFVRFDPAIFTNRTQHNFYAHVFNSGPGSSVEAHCLATVDEEEDYPVTMPDGRTTHINTPRYFTRVRVFQFLILNPGLFKISVKAMKGGLGRQQEPLFRGDTIFNWVNINVESYKNNECLKVATFSVSAGNNTKDASTLPKKKDILNVALGAHLLVVRKKRDIRCKEYTRNEWTVTKVDQETPTSKASIPEQCDNYRRISGMNLSGLVSYFARVPVTYPMDLPTFTIPSFLLPPGGNYRICGTFTNSDGLRILCAQITTVESNVTDFLRVVVTPAEESFTWPQADLCIDASRSYFIYELVEAGYFWNKTIRFAWTCEGDASVCDYIISGQKFDPEFQQQGVNLVHTTAPKLCIKEYWIQVPSSIRITLMVSVKYKVKDKIHGFQKTVFRDINFVQNKGVKEGVIINPHVFIRCLLNCWYYIDKDSPMLLGFGCSNCEELIPERIRVLWSIRSNDPKWSPLTEGNTTFYFYIHNFHLNVSSEIVVHLMCTYSKVDGGTLQSNATRRFEVPILDVRFQVKERRPVRNKIEELYEDLRDIYIYFKETPLQNSFGLYPMLYITEIEVHETEDSCDTNQGWILYKDAQACIRPVSLSLTWTEAYYYCRIIYHNASLLVVDGDRKIRFIQDNFGAWEKVNIKKFLVMRQKAYQMKECFTLNTETGNLENDTCQDRLPFICEYDSAAYSNSSRQQNSSLVLLRSFSMPAAISIAPSPRNTTFTVSVVTSSGFKAATFNYTISSRRVNVRSIWLLYLSFQQKLTSGLTHLWTISSILQTDYGRKRSAWRKDVLRILRDIVDSKHIINYNNVDLLLAILKRFLQLGDNSLEKMGLILTSINNVINVHTAVPNDPLGDEALFRLEVNVLDTLKQAVIDSVINSVVGADDFKVFLLSDGIMNAMYKVITYYALKVGQRFPAQSSIKLLDKSSVTAVWFQPLMYMEFGIGNLSQESHIHISADKYRNLLNDLAIDTFLNVATYTSKMSPFPIRYVDMLVNLPMLMLSVQQKQPHQYAIISDFKNIYDVRLKLDGQDEDIFKKTEFSFKVRLVQDINSNVVIDDSDCLLLKVKISTYSGSILHFLSNLKLEIASQAHKHLKGALDLFDGSFQELPREDENLTDLSMNVNTVFLPKTSLKQYSILAGGYYYILIRIKPDQRVNITGRLDGTVSQEEAITVQCVRLMCVEWDSHLQSWSTRYCYPTIYSLGQPAYVNCLCDTGTIFSGGFSPCSKSLTVYWDDFSLEDIDLLDINSRKLHVAFAILCMWLIVVALLVWTTRRDRLEATMGKTFILPRIFSWYQGEHYLVCIVTGYTYDCGTKLTPTLTIIGSSDVSFVYVLFPQQEILKTGSEVWFILSCSEDLGTIQSCVLSLPMSTFKDSWHVSHILFRNLRTQEDRYCICDAWIPDVKTKVNFIVRPVTPVPGKNVRSLIFKLMYFMRMLHVVIGIVFNMPGRSFNKSLHVICCFFTLLTCMLFCVWTTGSVELELKGDIALVSEEKHYQNLALEVNLSATASSIVSFCVIVWFEVIEHLPTNNVLHWPLKMEYADGSDRNLNSKEDGLRQESIGRMMGRAYNRSLASIDLHSSPRSSSIPSIHTQVRLSRQSVKSLQSAQPEAGVKRSKLSLSIFQQMLVNIGLENYIFRKPKKSKNWKGFVRYCSVSLLILLIVFLSVFLAALGTRINSSGYYLTVSLMTFLIVLIIWHPVFIVIVTFLFVEKYKLGKSDADSRVKGWSAEMYTQVQMLDQNKAEALRNVSYKHTYIPVAKKYIYRKQCAQITKSQQIGAGALVNEDHRETSVKRVSLFVFIIVVVIIINLQSGSVSERYMQTKFMRQLIEVGREEIELRQVIEYNDFWEHLRSKFHLATHWSLSNKNTTTSFKTVSNVRVRQIRAAAYKGNCTNDFSMLPAHHCHFDIEYVDIEKRQFALTWEKVTLRSIRTGPFSYVQGTPFQTIRHHYPGGGYDAQYSLIDTNPDIIDYLKIKNWVDERTRAVKVEVALFNADTKLLTSIIHVYEFTAVGIFQDTPQVYSFPLFYQPASSVFLRVCILLLFLFTLIFSVKDARDMYYTGLFKYMTSPMAWVNLLDRATCFTVIFMFVLEYEIRKTSVESVQDIYFENKDSETFIDFSAVSDVAYKITLLSCIMATIVFLKVIHQTTNIPSLAQFLKLIPPVLRISYLPILTILYFAILAYFIFVEFEEFATYRSATFTITVMMMNLNVVSALKESYSTLGPMFVTVCMSVLNYIVLNYFIILLNEQYSKICSLSLLLNQGKRHNILQDILKMVKPPKIQEERKRERVEEEEVVDYVVLPEDAKYATDVLEVLDDTETSSEV</sequence>
<gene>
    <name evidence="11" type="primary">LOC106073824</name>
</gene>
<dbReference type="PROSITE" id="PS50095">
    <property type="entry name" value="PLAT"/>
    <property type="match status" value="1"/>
</dbReference>
<dbReference type="InterPro" id="IPR046791">
    <property type="entry name" value="Polycystin_dom"/>
</dbReference>
<keyword evidence="6 8" id="KW-0472">Membrane</keyword>
<dbReference type="SUPFAM" id="SSF56436">
    <property type="entry name" value="C-type lectin-like"/>
    <property type="match status" value="1"/>
</dbReference>
<protein>
    <submittedName>
        <fullName evidence="11">Uncharacterized protein LOC106073824</fullName>
    </submittedName>
</protein>
<evidence type="ECO:0000256" key="8">
    <source>
        <dbReference type="SAM" id="Phobius"/>
    </source>
</evidence>
<dbReference type="Gene3D" id="2.60.60.20">
    <property type="entry name" value="PLAT/LH2 domain"/>
    <property type="match status" value="1"/>
</dbReference>
<evidence type="ECO:0000256" key="4">
    <source>
        <dbReference type="ARBA" id="ARBA00022729"/>
    </source>
</evidence>
<dbReference type="Pfam" id="PF08016">
    <property type="entry name" value="PKD_channel"/>
    <property type="match status" value="1"/>
</dbReference>
<dbReference type="InterPro" id="IPR013122">
    <property type="entry name" value="PKD1_2_channel"/>
</dbReference>
<evidence type="ECO:0000256" key="1">
    <source>
        <dbReference type="ARBA" id="ARBA00004141"/>
    </source>
</evidence>
<dbReference type="PANTHER" id="PTHR10877:SF194">
    <property type="entry name" value="LOCATION OF VULVA DEFECTIVE 1"/>
    <property type="match status" value="1"/>
</dbReference>
<dbReference type="OrthoDB" id="6087670at2759"/>
<evidence type="ECO:0000259" key="9">
    <source>
        <dbReference type="PROSITE" id="PS50095"/>
    </source>
</evidence>
<feature type="transmembrane region" description="Helical" evidence="8">
    <location>
        <begin position="1498"/>
        <end position="1522"/>
    </location>
</feature>
<feature type="transmembrane region" description="Helical" evidence="8">
    <location>
        <begin position="1728"/>
        <end position="1753"/>
    </location>
</feature>
<feature type="transmembrane region" description="Helical" evidence="8">
    <location>
        <begin position="2167"/>
        <end position="2188"/>
    </location>
</feature>
<evidence type="ECO:0000313" key="10">
    <source>
        <dbReference type="Proteomes" id="UP001165740"/>
    </source>
</evidence>